<dbReference type="EMBL" id="AZRV01000005">
    <property type="protein sequence ID" value="RKO63653.1"/>
    <property type="molecule type" value="Genomic_DNA"/>
</dbReference>
<sequence>MNKMTLPDGSDIFILIDNMPLFHPGRKRPYLNRMFLTPFALIIRLVRSAFP</sequence>
<evidence type="ECO:0000313" key="1">
    <source>
        <dbReference type="EMBL" id="RKO63653.1"/>
    </source>
</evidence>
<organism evidence="1 2">
    <name type="scientific">Caldibacillus debilis GB1</name>
    <dbReference type="NCBI Taxonomy" id="1339248"/>
    <lineage>
        <taxon>Bacteria</taxon>
        <taxon>Bacillati</taxon>
        <taxon>Bacillota</taxon>
        <taxon>Bacilli</taxon>
        <taxon>Bacillales</taxon>
        <taxon>Bacillaceae</taxon>
        <taxon>Caldibacillus</taxon>
    </lineage>
</organism>
<dbReference type="Proteomes" id="UP000286235">
    <property type="component" value="Unassembled WGS sequence"/>
</dbReference>
<name>A0A420VJX9_9BACI</name>
<evidence type="ECO:0000313" key="2">
    <source>
        <dbReference type="Proteomes" id="UP000286235"/>
    </source>
</evidence>
<proteinExistence type="predicted"/>
<protein>
    <submittedName>
        <fullName evidence="1">Uncharacterized protein</fullName>
    </submittedName>
</protein>
<dbReference type="AlphaFoldDB" id="A0A420VJX9"/>
<keyword evidence="2" id="KW-1185">Reference proteome</keyword>
<comment type="caution">
    <text evidence="1">The sequence shown here is derived from an EMBL/GenBank/DDBJ whole genome shotgun (WGS) entry which is preliminary data.</text>
</comment>
<gene>
    <name evidence="1" type="ORF">Cdeb_02723</name>
</gene>
<accession>A0A420VJX9</accession>
<reference evidence="1 2" key="1">
    <citation type="submission" date="2013-12" db="EMBL/GenBank/DDBJ databases">
        <title>Genome and proteome characterization of Caldibacillus debilis GB1 derived from a cellulolytic aero-tolerant co-culture.</title>
        <authorList>
            <person name="Wushke S.T."/>
            <person name="Zhang X."/>
            <person name="Fristensky B."/>
            <person name="Wilkins J.A."/>
            <person name="Levin D.B."/>
            <person name="Sparling R."/>
        </authorList>
    </citation>
    <scope>NUCLEOTIDE SEQUENCE [LARGE SCALE GENOMIC DNA]</scope>
    <source>
        <strain evidence="1 2">GB1</strain>
    </source>
</reference>